<comment type="caution">
    <text evidence="3">The sequence shown here is derived from an EMBL/GenBank/DDBJ whole genome shotgun (WGS) entry which is preliminary data.</text>
</comment>
<keyword evidence="1" id="KW-1133">Transmembrane helix</keyword>
<accession>A0ABR8ED84</accession>
<dbReference type="InterPro" id="IPR027417">
    <property type="entry name" value="P-loop_NTPase"/>
</dbReference>
<reference evidence="3 4" key="1">
    <citation type="journal article" date="2020" name="ISME J.">
        <title>Comparative genomics reveals insights into cyanobacterial evolution and habitat adaptation.</title>
        <authorList>
            <person name="Chen M.Y."/>
            <person name="Teng W.K."/>
            <person name="Zhao L."/>
            <person name="Hu C.X."/>
            <person name="Zhou Y.K."/>
            <person name="Han B.P."/>
            <person name="Song L.R."/>
            <person name="Shu W.S."/>
        </authorList>
    </citation>
    <scope>NUCLEOTIDE SEQUENCE [LARGE SCALE GENOMIC DNA]</scope>
    <source>
        <strain evidence="3 4">FACHB-1370</strain>
    </source>
</reference>
<feature type="transmembrane region" description="Helical" evidence="1">
    <location>
        <begin position="454"/>
        <end position="478"/>
    </location>
</feature>
<dbReference type="EMBL" id="JACJSK010000011">
    <property type="protein sequence ID" value="MBD2544287.1"/>
    <property type="molecule type" value="Genomic_DNA"/>
</dbReference>
<evidence type="ECO:0000256" key="1">
    <source>
        <dbReference type="SAM" id="Phobius"/>
    </source>
</evidence>
<name>A0ABR8ED84_9CYAN</name>
<dbReference type="Proteomes" id="UP000641954">
    <property type="component" value="Unassembled WGS sequence"/>
</dbReference>
<dbReference type="InterPro" id="IPR007111">
    <property type="entry name" value="NACHT_NTPase"/>
</dbReference>
<feature type="transmembrane region" description="Helical" evidence="1">
    <location>
        <begin position="387"/>
        <end position="409"/>
    </location>
</feature>
<dbReference type="InterPro" id="IPR003593">
    <property type="entry name" value="AAA+_ATPase"/>
</dbReference>
<keyword evidence="1" id="KW-0472">Membrane</keyword>
<feature type="transmembrane region" description="Helical" evidence="1">
    <location>
        <begin position="421"/>
        <end position="448"/>
    </location>
</feature>
<protein>
    <submittedName>
        <fullName evidence="3">NACHT domain-containing protein</fullName>
    </submittedName>
</protein>
<feature type="domain" description="NACHT" evidence="2">
    <location>
        <begin position="92"/>
        <end position="181"/>
    </location>
</feature>
<dbReference type="SMART" id="SM00382">
    <property type="entry name" value="AAA"/>
    <property type="match status" value="1"/>
</dbReference>
<feature type="transmembrane region" description="Helical" evidence="1">
    <location>
        <begin position="530"/>
        <end position="553"/>
    </location>
</feature>
<organism evidence="3 4">
    <name type="scientific">Planktothricoides raciborskii FACHB-1370</name>
    <dbReference type="NCBI Taxonomy" id="2949576"/>
    <lineage>
        <taxon>Bacteria</taxon>
        <taxon>Bacillati</taxon>
        <taxon>Cyanobacteriota</taxon>
        <taxon>Cyanophyceae</taxon>
        <taxon>Oscillatoriophycideae</taxon>
        <taxon>Oscillatoriales</taxon>
        <taxon>Oscillatoriaceae</taxon>
        <taxon>Planktothricoides</taxon>
    </lineage>
</organism>
<evidence type="ECO:0000313" key="3">
    <source>
        <dbReference type="EMBL" id="MBD2544287.1"/>
    </source>
</evidence>
<dbReference type="PROSITE" id="PS50837">
    <property type="entry name" value="NACHT"/>
    <property type="match status" value="1"/>
</dbReference>
<keyword evidence="4" id="KW-1185">Reference proteome</keyword>
<dbReference type="Gene3D" id="3.40.50.300">
    <property type="entry name" value="P-loop containing nucleotide triphosphate hydrolases"/>
    <property type="match status" value="1"/>
</dbReference>
<proteinExistence type="predicted"/>
<feature type="transmembrane region" description="Helical" evidence="1">
    <location>
        <begin position="499"/>
        <end position="524"/>
    </location>
</feature>
<gene>
    <name evidence="3" type="ORF">H6G72_10610</name>
</gene>
<feature type="transmembrane region" description="Helical" evidence="1">
    <location>
        <begin position="359"/>
        <end position="381"/>
    </location>
</feature>
<sequence length="627" mass="71042">MKVNYSNYIGEIIMSSDRLLEIMLKAIHLEVESRLHQALHQRIYQRNIDPKTKPCPLDIPGKIYRYRGNKSEATLLKSANIAEILVDSSIPEKILIRGVQGSGKTTLLLQLAKELLNRAMNNSGVPLPILLDISSWQNNQPAIASWILSMLKLKYHLNRQTAKNLLKPDQVIILFDGLDELDDHAADKFIQQINHFLCHHWSGSLVICAGLNPQQTQLSIVNIDRCIDLQPLTLNSVYHYLVQSDCEYLWNGIHPNPNLTQIAEIPLFLNLIIIAAREINLPEWQAGKNQSERLSYLWDAYVRTGLKIMHKSDNHTEEKLSKKDMFRSLSWLAQKSLNQKQPEFYHLEDSWLENPLEKILSILIMALIAGGIAGVIFWVIFDRTFGFVFGASLGGIMGVIAGIFRQYLIPPKPAFSFTQQNCIIAAVGTLVSAVICGVISGNIFGQILGKDSGLIYGLLFAVNGGLIFALVSLFTGGFSSTESQLLYQIRGGDRPAKQWLKNLLPYGTITLPMGIFWLWILWILQGKNFQGWQLCIGGMVIGILLAIAFGGIAEIHQFSLHLILWFNRRIPWQYRQLLNDGKTCLFLQQIKGIPSGRQRSYNHFAYRFIHPLFSQHLAHKLMTNQRK</sequence>
<keyword evidence="1" id="KW-0812">Transmembrane</keyword>
<dbReference type="SUPFAM" id="SSF52540">
    <property type="entry name" value="P-loop containing nucleoside triphosphate hydrolases"/>
    <property type="match status" value="1"/>
</dbReference>
<evidence type="ECO:0000259" key="2">
    <source>
        <dbReference type="PROSITE" id="PS50837"/>
    </source>
</evidence>
<evidence type="ECO:0000313" key="4">
    <source>
        <dbReference type="Proteomes" id="UP000641954"/>
    </source>
</evidence>
<dbReference type="Pfam" id="PF05729">
    <property type="entry name" value="NACHT"/>
    <property type="match status" value="1"/>
</dbReference>